<keyword evidence="2" id="KW-1185">Reference proteome</keyword>
<protein>
    <submittedName>
        <fullName evidence="1">DNA-binding transcriptional MerR regulator</fullName>
    </submittedName>
</protein>
<gene>
    <name evidence="1" type="ORF">JOE21_001146</name>
</gene>
<sequence>MTPDLISKKELLELTGISYGQLYRWKRKKLIPEEWFIRKSTFTGQETFFPREAVLARIQKIQAWKEDRSLDEIADLLSSVSTSVWKKSELIEGNVVSEVAFQWLEQVRGERVETVSHRTVLALLVLESLLQDGGLSQNEGKIVLRLFDTVTADFQNHRAQVLLLRKGGVTTAILAMDEGKIHVDPDTEVADRIQLAKCVEKMKLDLTDGGV</sequence>
<dbReference type="Proteomes" id="UP001185012">
    <property type="component" value="Unassembled WGS sequence"/>
</dbReference>
<accession>A0ABU1IK44</accession>
<proteinExistence type="predicted"/>
<dbReference type="GO" id="GO:0003677">
    <property type="term" value="F:DNA binding"/>
    <property type="evidence" value="ECO:0007669"/>
    <property type="project" value="UniProtKB-KW"/>
</dbReference>
<dbReference type="Pfam" id="PF13171">
    <property type="entry name" value="DUF4004"/>
    <property type="match status" value="1"/>
</dbReference>
<evidence type="ECO:0000313" key="1">
    <source>
        <dbReference type="EMBL" id="MDR6225155.1"/>
    </source>
</evidence>
<name>A0ABU1IK44_9BACL</name>
<evidence type="ECO:0000313" key="2">
    <source>
        <dbReference type="Proteomes" id="UP001185012"/>
    </source>
</evidence>
<reference evidence="1 2" key="1">
    <citation type="submission" date="2023-07" db="EMBL/GenBank/DDBJ databases">
        <title>Genomic Encyclopedia of Type Strains, Phase IV (KMG-IV): sequencing the most valuable type-strain genomes for metagenomic binning, comparative biology and taxonomic classification.</title>
        <authorList>
            <person name="Goeker M."/>
        </authorList>
    </citation>
    <scope>NUCLEOTIDE SEQUENCE [LARGE SCALE GENOMIC DNA]</scope>
    <source>
        <strain evidence="1 2">DSM 45903</strain>
    </source>
</reference>
<dbReference type="RefSeq" id="WP_309863424.1">
    <property type="nucleotide sequence ID" value="NZ_JAVDQG010000002.1"/>
</dbReference>
<organism evidence="1 2">
    <name type="scientific">Desmospora profundinema</name>
    <dbReference type="NCBI Taxonomy" id="1571184"/>
    <lineage>
        <taxon>Bacteria</taxon>
        <taxon>Bacillati</taxon>
        <taxon>Bacillota</taxon>
        <taxon>Bacilli</taxon>
        <taxon>Bacillales</taxon>
        <taxon>Thermoactinomycetaceae</taxon>
        <taxon>Desmospora</taxon>
    </lineage>
</organism>
<keyword evidence="1" id="KW-0238">DNA-binding</keyword>
<dbReference type="EMBL" id="JAVDQG010000002">
    <property type="protein sequence ID" value="MDR6225155.1"/>
    <property type="molecule type" value="Genomic_DNA"/>
</dbReference>
<dbReference type="InterPro" id="IPR025063">
    <property type="entry name" value="DUF4004"/>
</dbReference>
<comment type="caution">
    <text evidence="1">The sequence shown here is derived from an EMBL/GenBank/DDBJ whole genome shotgun (WGS) entry which is preliminary data.</text>
</comment>